<sequence>MDRQGATDEICGTLSIYVDVESTCLKNKTYEYEYSPPYIDFITLYDRSL</sequence>
<protein>
    <submittedName>
        <fullName evidence="1">Uncharacterized protein</fullName>
    </submittedName>
</protein>
<comment type="caution">
    <text evidence="1">The sequence shown here is derived from an EMBL/GenBank/DDBJ whole genome shotgun (WGS) entry which is preliminary data.</text>
</comment>
<name>A0A9X1V953_9BACL</name>
<evidence type="ECO:0000313" key="1">
    <source>
        <dbReference type="EMBL" id="MCI0182383.1"/>
    </source>
</evidence>
<accession>A0A9X1V953</accession>
<gene>
    <name evidence="1" type="ORF">MM817_00642</name>
</gene>
<dbReference type="Proteomes" id="UP001139263">
    <property type="component" value="Unassembled WGS sequence"/>
</dbReference>
<dbReference type="EMBL" id="JALBUF010000001">
    <property type="protein sequence ID" value="MCI0182383.1"/>
    <property type="molecule type" value="Genomic_DNA"/>
</dbReference>
<evidence type="ECO:0000313" key="2">
    <source>
        <dbReference type="Proteomes" id="UP001139263"/>
    </source>
</evidence>
<keyword evidence="2" id="KW-1185">Reference proteome</keyword>
<proteinExistence type="predicted"/>
<reference evidence="1" key="1">
    <citation type="submission" date="2022-03" db="EMBL/GenBank/DDBJ databases">
        <title>Draft Genome Sequence of Firmicute Strain S0AB, a Heterotrophic Iron/Sulfur-Oxidizing Extreme Acidophile.</title>
        <authorList>
            <person name="Vergara E."/>
            <person name="Pakostova E."/>
            <person name="Johnson D.B."/>
            <person name="Holmes D.S."/>
        </authorList>
    </citation>
    <scope>NUCLEOTIDE SEQUENCE</scope>
    <source>
        <strain evidence="1">S0AB</strain>
    </source>
</reference>
<dbReference type="AlphaFoldDB" id="A0A9X1V953"/>
<organism evidence="1 2">
    <name type="scientific">Sulfoacidibacillus ferrooxidans</name>
    <dbReference type="NCBI Taxonomy" id="2005001"/>
    <lineage>
        <taxon>Bacteria</taxon>
        <taxon>Bacillati</taxon>
        <taxon>Bacillota</taxon>
        <taxon>Bacilli</taxon>
        <taxon>Bacillales</taxon>
        <taxon>Alicyclobacillaceae</taxon>
        <taxon>Sulfoacidibacillus</taxon>
    </lineage>
</organism>